<proteinExistence type="predicted"/>
<dbReference type="EMBL" id="SRHU01000002">
    <property type="protein sequence ID" value="TFZ43316.1"/>
    <property type="molecule type" value="Genomic_DNA"/>
</dbReference>
<dbReference type="Proteomes" id="UP000296883">
    <property type="component" value="Chromosome"/>
</dbReference>
<evidence type="ECO:0000313" key="4">
    <source>
        <dbReference type="Proteomes" id="UP000297725"/>
    </source>
</evidence>
<gene>
    <name evidence="2" type="ORF">E4031_00400</name>
    <name evidence="1" type="ORF">E4Z98_06030</name>
</gene>
<evidence type="ECO:0000313" key="1">
    <source>
        <dbReference type="EMBL" id="QCA28898.1"/>
    </source>
</evidence>
<keyword evidence="3" id="KW-1185">Reference proteome</keyword>
<reference evidence="2 4" key="1">
    <citation type="submission" date="2019-03" db="EMBL/GenBank/DDBJ databases">
        <title>Vagococcus sp. was isolated fron gut of Carduelis flavirostris.</title>
        <authorList>
            <person name="Ge Y."/>
        </authorList>
    </citation>
    <scope>NUCLEOTIDE SEQUENCE [LARGE SCALE GENOMIC DNA]</scope>
    <source>
        <strain evidence="2 4">CF-210</strain>
    </source>
</reference>
<dbReference type="Proteomes" id="UP000297725">
    <property type="component" value="Unassembled WGS sequence"/>
</dbReference>
<name>A0AAJ5EG47_9ENTE</name>
<accession>A0AAJ5EG47</accession>
<dbReference type="RefSeq" id="WP_135253350.1">
    <property type="nucleotide sequence ID" value="NZ_CP038865.1"/>
</dbReference>
<sequence length="143" mass="17276">MAKPLYQAVLDLREELKELEVDVPTEYKNGVKNRVYPQKCFDKSFDYMKENGELPNVKYVEGIYEGLVDHAWVEIDNKVVFEGTTQRFYDKEQYYQKRRLVKLVELDEKGMWKYLFQYQIGNGKPMYQQAKDEFLRSICMKEW</sequence>
<reference evidence="1 3" key="2">
    <citation type="journal article" date="2020" name="Int. J. Syst. Evol. Microbiol.">
        <title>Vagococcus xieshaowenii sp. nov., isolated from snow finch (Montifringilla taczanowskii) cloacal content.</title>
        <authorList>
            <person name="Ge Y."/>
            <person name="Yang J."/>
            <person name="Lai X.H."/>
            <person name="Zhang G."/>
            <person name="Jin D."/>
            <person name="Lu S."/>
            <person name="Wang B."/>
            <person name="Huang Y."/>
            <person name="Huang Y."/>
            <person name="Ren Z."/>
            <person name="Zhang X."/>
            <person name="Xu J."/>
        </authorList>
    </citation>
    <scope>NUCLEOTIDE SEQUENCE [LARGE SCALE GENOMIC DNA]</scope>
    <source>
        <strain evidence="3">personal::cf-49</strain>
        <strain evidence="1">Personal::cf-49</strain>
    </source>
</reference>
<dbReference type="AlphaFoldDB" id="A0AAJ5EG47"/>
<evidence type="ECO:0000313" key="3">
    <source>
        <dbReference type="Proteomes" id="UP000296883"/>
    </source>
</evidence>
<organism evidence="2 4">
    <name type="scientific">Vagococcus xieshaowenii</name>
    <dbReference type="NCBI Taxonomy" id="2562451"/>
    <lineage>
        <taxon>Bacteria</taxon>
        <taxon>Bacillati</taxon>
        <taxon>Bacillota</taxon>
        <taxon>Bacilli</taxon>
        <taxon>Lactobacillales</taxon>
        <taxon>Enterococcaceae</taxon>
        <taxon>Vagococcus</taxon>
    </lineage>
</organism>
<evidence type="ECO:0000313" key="2">
    <source>
        <dbReference type="EMBL" id="TFZ43316.1"/>
    </source>
</evidence>
<protein>
    <submittedName>
        <fullName evidence="2">Uncharacterized protein</fullName>
    </submittedName>
</protein>
<dbReference type="EMBL" id="CP038865">
    <property type="protein sequence ID" value="QCA28898.1"/>
    <property type="molecule type" value="Genomic_DNA"/>
</dbReference>